<dbReference type="EMBL" id="JH000052">
    <property type="protein sequence ID" value="EGV96331.1"/>
    <property type="molecule type" value="Genomic_DNA"/>
</dbReference>
<feature type="region of interest" description="Disordered" evidence="1">
    <location>
        <begin position="1"/>
        <end position="82"/>
    </location>
</feature>
<dbReference type="InParanoid" id="G3GWM1"/>
<reference evidence="3" key="1">
    <citation type="journal article" date="2011" name="Nat. Biotechnol.">
        <title>The genomic sequence of the Chinese hamster ovary (CHO)-K1 cell line.</title>
        <authorList>
            <person name="Xu X."/>
            <person name="Nagarajan H."/>
            <person name="Lewis N.E."/>
            <person name="Pan S."/>
            <person name="Cai Z."/>
            <person name="Liu X."/>
            <person name="Chen W."/>
            <person name="Xie M."/>
            <person name="Wang W."/>
            <person name="Hammond S."/>
            <person name="Andersen M.R."/>
            <person name="Neff N."/>
            <person name="Passarelli B."/>
            <person name="Koh W."/>
            <person name="Fan H.C."/>
            <person name="Wang J."/>
            <person name="Gui Y."/>
            <person name="Lee K.H."/>
            <person name="Betenbaugh M.J."/>
            <person name="Quake S.R."/>
            <person name="Famili I."/>
            <person name="Palsson B.O."/>
            <person name="Wang J."/>
        </authorList>
    </citation>
    <scope>NUCLEOTIDE SEQUENCE [LARGE SCALE GENOMIC DNA]</scope>
    <source>
        <strain evidence="3">CHO K1 cell line</strain>
    </source>
</reference>
<dbReference type="AlphaFoldDB" id="G3GWM1"/>
<proteinExistence type="predicted"/>
<feature type="compositionally biased region" description="Polar residues" evidence="1">
    <location>
        <begin position="63"/>
        <end position="82"/>
    </location>
</feature>
<protein>
    <submittedName>
        <fullName evidence="2">Uncharacterized protein</fullName>
    </submittedName>
</protein>
<evidence type="ECO:0000313" key="3">
    <source>
        <dbReference type="Proteomes" id="UP000001075"/>
    </source>
</evidence>
<gene>
    <name evidence="2" type="ORF">I79_002148</name>
</gene>
<accession>G3GWM1</accession>
<evidence type="ECO:0000313" key="2">
    <source>
        <dbReference type="EMBL" id="EGV96331.1"/>
    </source>
</evidence>
<name>G3GWM1_CRIGR</name>
<sequence length="82" mass="8697">MEAGAADRGGAGRADPERTTRQKGQRPKTHFSASWAAAAVRTGHSRPQRQRLNPPRVCERISSHPTPTTAAGLTANPTLGVN</sequence>
<evidence type="ECO:0000256" key="1">
    <source>
        <dbReference type="SAM" id="MobiDB-lite"/>
    </source>
</evidence>
<dbReference type="Proteomes" id="UP000001075">
    <property type="component" value="Unassembled WGS sequence"/>
</dbReference>
<organism evidence="2 3">
    <name type="scientific">Cricetulus griseus</name>
    <name type="common">Chinese hamster</name>
    <name type="synonym">Cricetulus barabensis griseus</name>
    <dbReference type="NCBI Taxonomy" id="10029"/>
    <lineage>
        <taxon>Eukaryota</taxon>
        <taxon>Metazoa</taxon>
        <taxon>Chordata</taxon>
        <taxon>Craniata</taxon>
        <taxon>Vertebrata</taxon>
        <taxon>Euteleostomi</taxon>
        <taxon>Mammalia</taxon>
        <taxon>Eutheria</taxon>
        <taxon>Euarchontoglires</taxon>
        <taxon>Glires</taxon>
        <taxon>Rodentia</taxon>
        <taxon>Myomorpha</taxon>
        <taxon>Muroidea</taxon>
        <taxon>Cricetidae</taxon>
        <taxon>Cricetinae</taxon>
        <taxon>Cricetulus</taxon>
    </lineage>
</organism>